<reference evidence="2" key="1">
    <citation type="submission" date="2022-07" db="EMBL/GenBank/DDBJ databases">
        <authorList>
            <person name="Trinca V."/>
            <person name="Uliana J.V.C."/>
            <person name="Torres T.T."/>
            <person name="Ward R.J."/>
            <person name="Monesi N."/>
        </authorList>
    </citation>
    <scope>NUCLEOTIDE SEQUENCE</scope>
    <source>
        <strain evidence="2">HSMRA1968</strain>
        <tissue evidence="2">Whole embryos</tissue>
    </source>
</reference>
<proteinExistence type="predicted"/>
<dbReference type="EMBL" id="WJQU01000003">
    <property type="protein sequence ID" value="KAJ6640158.1"/>
    <property type="molecule type" value="Genomic_DNA"/>
</dbReference>
<dbReference type="Proteomes" id="UP001151699">
    <property type="component" value="Chromosome X"/>
</dbReference>
<organism evidence="2 3">
    <name type="scientific">Pseudolycoriella hygida</name>
    <dbReference type="NCBI Taxonomy" id="35572"/>
    <lineage>
        <taxon>Eukaryota</taxon>
        <taxon>Metazoa</taxon>
        <taxon>Ecdysozoa</taxon>
        <taxon>Arthropoda</taxon>
        <taxon>Hexapoda</taxon>
        <taxon>Insecta</taxon>
        <taxon>Pterygota</taxon>
        <taxon>Neoptera</taxon>
        <taxon>Endopterygota</taxon>
        <taxon>Diptera</taxon>
        <taxon>Nematocera</taxon>
        <taxon>Sciaroidea</taxon>
        <taxon>Sciaridae</taxon>
        <taxon>Pseudolycoriella</taxon>
    </lineage>
</organism>
<dbReference type="OrthoDB" id="6360905at2759"/>
<accession>A0A9Q0S1Q7</accession>
<dbReference type="AlphaFoldDB" id="A0A9Q0S1Q7"/>
<gene>
    <name evidence="2" type="ORF">Bhyg_12907</name>
</gene>
<evidence type="ECO:0000313" key="3">
    <source>
        <dbReference type="Proteomes" id="UP001151699"/>
    </source>
</evidence>
<sequence length="127" mass="13863">MEMTLAQWLKLKTADFEALPDEVNGSIAGKFVDDAVVHLDLNFERICPLLRYPRVGETVISMSGLPIILNGGSSTGLGNINIPIKEKMFSMQPNAITNVGAEVVGIDSKTIRQLNSIEGKNKLSDYK</sequence>
<name>A0A9Q0S1Q7_9DIPT</name>
<evidence type="ECO:0000313" key="2">
    <source>
        <dbReference type="EMBL" id="KAJ6640158.1"/>
    </source>
</evidence>
<protein>
    <recommendedName>
        <fullName evidence="1">Borealin C-terminal domain-containing protein</fullName>
    </recommendedName>
</protein>
<evidence type="ECO:0000259" key="1">
    <source>
        <dbReference type="Pfam" id="PF10512"/>
    </source>
</evidence>
<dbReference type="Pfam" id="PF10512">
    <property type="entry name" value="Borealin"/>
    <property type="match status" value="1"/>
</dbReference>
<dbReference type="InterPro" id="IPR046466">
    <property type="entry name" value="Borealin_C"/>
</dbReference>
<comment type="caution">
    <text evidence="2">The sequence shown here is derived from an EMBL/GenBank/DDBJ whole genome shotgun (WGS) entry which is preliminary data.</text>
</comment>
<keyword evidence="3" id="KW-1185">Reference proteome</keyword>
<feature type="domain" description="Borealin C-terminal" evidence="1">
    <location>
        <begin position="47"/>
        <end position="117"/>
    </location>
</feature>